<feature type="domain" description="TonB-dependent receptor plug" evidence="16">
    <location>
        <begin position="45"/>
        <end position="151"/>
    </location>
</feature>
<reference evidence="17 18" key="1">
    <citation type="submission" date="2022-11" db="EMBL/GenBank/DDBJ databases">
        <title>Biodiversity and phylogenetic relationships of bacteria.</title>
        <authorList>
            <person name="Machado R.A.R."/>
            <person name="Bhat A."/>
            <person name="Loulou A."/>
            <person name="Kallel S."/>
        </authorList>
    </citation>
    <scope>NUCLEOTIDE SEQUENCE [LARGE SCALE GENOMIC DNA]</scope>
    <source>
        <strain evidence="17 18">DSM 13975</strain>
    </source>
</reference>
<evidence type="ECO:0000313" key="18">
    <source>
        <dbReference type="Proteomes" id="UP001209916"/>
    </source>
</evidence>
<dbReference type="InterPro" id="IPR036942">
    <property type="entry name" value="Beta-barrel_TonB_sf"/>
</dbReference>
<keyword evidence="7" id="KW-0406">Ion transport</keyword>
<sequence>MTLLSIRPLMVALAGALPFIATAQTASVTKLDQIVVTPSRMAQPLKNVVGDVTVIDQETLQKAGQSSVAEILQRQPGVEIYSSGGPQTTTGVFLRGTDPKHTRVMIDGMRINSPTSGSVNWQAIDPALIERIEIVRGAGSSLYGSDAIGGVINIITKKGGGDRALSAWGNVGVGSQDTFKASAGFSGASQGWDYSLASSYGTSDGFNATNPLAGIYTYNPDKNGYTQHGLSGSVGYEWAKGQHLGLTVMNNYIDGQFDNGQKLASTPTTQARQQAYGLTSTNKLSELWSSRLNMSWGKETVNNHAETVDYPFSSRYSTIQRQYSWQNDLTVAKGHVVSVLAERLEERMTHSNAHTADKRNTNAFALIYRGDINQHHLQASVRNDNIGGFGHKVTGGLGYDLDLTTNWTVGVAANTGFRAASFADLYTPYQASDYGSFVGNPNLKPEKSRNIEGNIRYTDDTTELALVVYQNSIRDFINTYNCDAAFNCTTTNTERARITGLTLTAMKQLGDTTLTASADFTDPKDRNTDKQLVRRAKQNYKVAVEHKFGDLKTGAEYLFASHRYEDAKNEQRLGGYGLLNLTASYPLTSSLEAQLRWNNVLDKDYNLASRGYNNAGSSVFLNFAWRM</sequence>
<dbReference type="PANTHER" id="PTHR30069">
    <property type="entry name" value="TONB-DEPENDENT OUTER MEMBRANE RECEPTOR"/>
    <property type="match status" value="1"/>
</dbReference>
<dbReference type="Pfam" id="PF00593">
    <property type="entry name" value="TonB_dep_Rec_b-barrel"/>
    <property type="match status" value="1"/>
</dbReference>
<feature type="domain" description="TonB-dependent receptor-like beta-barrel" evidence="15">
    <location>
        <begin position="176"/>
        <end position="600"/>
    </location>
</feature>
<dbReference type="Proteomes" id="UP001209916">
    <property type="component" value="Unassembled WGS sequence"/>
</dbReference>
<dbReference type="InterPro" id="IPR037066">
    <property type="entry name" value="Plug_dom_sf"/>
</dbReference>
<evidence type="ECO:0000256" key="13">
    <source>
        <dbReference type="RuleBase" id="RU003357"/>
    </source>
</evidence>
<feature type="signal peptide" evidence="14">
    <location>
        <begin position="1"/>
        <end position="23"/>
    </location>
</feature>
<evidence type="ECO:0000256" key="1">
    <source>
        <dbReference type="ARBA" id="ARBA00004571"/>
    </source>
</evidence>
<keyword evidence="5 12" id="KW-0812">Transmembrane</keyword>
<dbReference type="Pfam" id="PF07715">
    <property type="entry name" value="Plug"/>
    <property type="match status" value="1"/>
</dbReference>
<evidence type="ECO:0000256" key="5">
    <source>
        <dbReference type="ARBA" id="ARBA00022692"/>
    </source>
</evidence>
<dbReference type="PROSITE" id="PS52016">
    <property type="entry name" value="TONB_DEPENDENT_REC_3"/>
    <property type="match status" value="1"/>
</dbReference>
<evidence type="ECO:0000256" key="6">
    <source>
        <dbReference type="ARBA" id="ARBA00022729"/>
    </source>
</evidence>
<keyword evidence="6 14" id="KW-0732">Signal</keyword>
<comment type="subcellular location">
    <subcellularLocation>
        <location evidence="1 12">Cell outer membrane</location>
        <topology evidence="1 12">Multi-pass membrane protein</topology>
    </subcellularLocation>
</comment>
<dbReference type="InterPro" id="IPR039426">
    <property type="entry name" value="TonB-dep_rcpt-like"/>
</dbReference>
<accession>A0ABT3VMH2</accession>
<name>A0ABT3VMH2_9BURK</name>
<dbReference type="InterPro" id="IPR000531">
    <property type="entry name" value="Beta-barrel_TonB"/>
</dbReference>
<dbReference type="PANTHER" id="PTHR30069:SF53">
    <property type="entry name" value="COLICIN I RECEPTOR-RELATED"/>
    <property type="match status" value="1"/>
</dbReference>
<keyword evidence="11 12" id="KW-0998">Cell outer membrane</keyword>
<keyword evidence="4 12" id="KW-1134">Transmembrane beta strand</keyword>
<evidence type="ECO:0000256" key="12">
    <source>
        <dbReference type="PROSITE-ProRule" id="PRU01360"/>
    </source>
</evidence>
<keyword evidence="10 17" id="KW-0675">Receptor</keyword>
<keyword evidence="8 13" id="KW-0798">TonB box</keyword>
<evidence type="ECO:0000256" key="2">
    <source>
        <dbReference type="ARBA" id="ARBA00009810"/>
    </source>
</evidence>
<dbReference type="InterPro" id="IPR012910">
    <property type="entry name" value="Plug_dom"/>
</dbReference>
<evidence type="ECO:0000259" key="16">
    <source>
        <dbReference type="Pfam" id="PF07715"/>
    </source>
</evidence>
<evidence type="ECO:0000256" key="9">
    <source>
        <dbReference type="ARBA" id="ARBA00023136"/>
    </source>
</evidence>
<gene>
    <name evidence="17" type="ORF">OSH09_08945</name>
</gene>
<keyword evidence="9 12" id="KW-0472">Membrane</keyword>
<evidence type="ECO:0000259" key="15">
    <source>
        <dbReference type="Pfam" id="PF00593"/>
    </source>
</evidence>
<comment type="caution">
    <text evidence="17">The sequence shown here is derived from an EMBL/GenBank/DDBJ whole genome shotgun (WGS) entry which is preliminary data.</text>
</comment>
<comment type="similarity">
    <text evidence="2 12 13">Belongs to the TonB-dependent receptor family.</text>
</comment>
<evidence type="ECO:0000313" key="17">
    <source>
        <dbReference type="EMBL" id="MCX5464311.1"/>
    </source>
</evidence>
<dbReference type="EMBL" id="JAPKNA010000002">
    <property type="protein sequence ID" value="MCX5464311.1"/>
    <property type="molecule type" value="Genomic_DNA"/>
</dbReference>
<dbReference type="Gene3D" id="2.40.170.20">
    <property type="entry name" value="TonB-dependent receptor, beta-barrel domain"/>
    <property type="match status" value="1"/>
</dbReference>
<dbReference type="RefSeq" id="WP_266120780.1">
    <property type="nucleotide sequence ID" value="NZ_JAPKNA010000002.1"/>
</dbReference>
<evidence type="ECO:0000256" key="11">
    <source>
        <dbReference type="ARBA" id="ARBA00023237"/>
    </source>
</evidence>
<evidence type="ECO:0000256" key="3">
    <source>
        <dbReference type="ARBA" id="ARBA00022448"/>
    </source>
</evidence>
<protein>
    <submittedName>
        <fullName evidence="17">TonB-dependent receptor</fullName>
    </submittedName>
</protein>
<keyword evidence="3 12" id="KW-0813">Transport</keyword>
<organism evidence="17 18">
    <name type="scientific">Alcaligenes parafaecalis</name>
    <dbReference type="NCBI Taxonomy" id="171260"/>
    <lineage>
        <taxon>Bacteria</taxon>
        <taxon>Pseudomonadati</taxon>
        <taxon>Pseudomonadota</taxon>
        <taxon>Betaproteobacteria</taxon>
        <taxon>Burkholderiales</taxon>
        <taxon>Alcaligenaceae</taxon>
        <taxon>Alcaligenes</taxon>
    </lineage>
</organism>
<dbReference type="SUPFAM" id="SSF56935">
    <property type="entry name" value="Porins"/>
    <property type="match status" value="1"/>
</dbReference>
<evidence type="ECO:0000256" key="14">
    <source>
        <dbReference type="SAM" id="SignalP"/>
    </source>
</evidence>
<evidence type="ECO:0000256" key="4">
    <source>
        <dbReference type="ARBA" id="ARBA00022452"/>
    </source>
</evidence>
<keyword evidence="18" id="KW-1185">Reference proteome</keyword>
<feature type="chain" id="PRO_5046114461" evidence="14">
    <location>
        <begin position="24"/>
        <end position="627"/>
    </location>
</feature>
<dbReference type="CDD" id="cd01347">
    <property type="entry name" value="ligand_gated_channel"/>
    <property type="match status" value="1"/>
</dbReference>
<dbReference type="Gene3D" id="2.170.130.10">
    <property type="entry name" value="TonB-dependent receptor, plug domain"/>
    <property type="match status" value="1"/>
</dbReference>
<evidence type="ECO:0000256" key="10">
    <source>
        <dbReference type="ARBA" id="ARBA00023170"/>
    </source>
</evidence>
<evidence type="ECO:0000256" key="7">
    <source>
        <dbReference type="ARBA" id="ARBA00023065"/>
    </source>
</evidence>
<proteinExistence type="inferred from homology"/>
<evidence type="ECO:0000256" key="8">
    <source>
        <dbReference type="ARBA" id="ARBA00023077"/>
    </source>
</evidence>